<dbReference type="SUPFAM" id="SSF49785">
    <property type="entry name" value="Galactose-binding domain-like"/>
    <property type="match status" value="1"/>
</dbReference>
<dbReference type="Gene3D" id="3.40.50.1820">
    <property type="entry name" value="alpha/beta hydrolase"/>
    <property type="match status" value="1"/>
</dbReference>
<dbReference type="PANTHER" id="PTHR43056:SF10">
    <property type="entry name" value="COCE_NOND FAMILY, PUTATIVE (AFU_ORTHOLOGUE AFUA_7G00600)-RELATED"/>
    <property type="match status" value="1"/>
</dbReference>
<evidence type="ECO:0000313" key="4">
    <source>
        <dbReference type="Proteomes" id="UP000262939"/>
    </source>
</evidence>
<dbReference type="InterPro" id="IPR005674">
    <property type="entry name" value="CocE/Ser_esterase"/>
</dbReference>
<dbReference type="PANTHER" id="PTHR43056">
    <property type="entry name" value="PEPTIDASE S9 PROLYL OLIGOPEPTIDASE"/>
    <property type="match status" value="1"/>
</dbReference>
<name>A0A372LFM5_9BACI</name>
<keyword evidence="1 3" id="KW-0378">Hydrolase</keyword>
<dbReference type="SUPFAM" id="SSF53474">
    <property type="entry name" value="alpha/beta-Hydrolases"/>
    <property type="match status" value="1"/>
</dbReference>
<dbReference type="InterPro" id="IPR008979">
    <property type="entry name" value="Galactose-bd-like_sf"/>
</dbReference>
<organism evidence="3 4">
    <name type="scientific">Peribacillus glennii</name>
    <dbReference type="NCBI Taxonomy" id="2303991"/>
    <lineage>
        <taxon>Bacteria</taxon>
        <taxon>Bacillati</taxon>
        <taxon>Bacillota</taxon>
        <taxon>Bacilli</taxon>
        <taxon>Bacillales</taxon>
        <taxon>Bacillaceae</taxon>
        <taxon>Peribacillus</taxon>
    </lineage>
</organism>
<sequence length="572" mass="65648">MYMIKVNEIYEVELEANIPIVMRDGVTLLADIYYPKGEGTFPVLLMRSPYDKQHSEFMSYLHPEWYARQGYIVVTQDSRGKFASDGEFNPFHYERQDGIDTIEFVRKLPRSNGKVGMYGFSYVGATQLHPAVENPEGLTAIAPAFTNDGYYEDWSYKNGATHLAFLQSWSAFLSLDQAMRKGKPEAARKLMKINTTINEEYDHLPLTDHPLIDRDITSFYYEWLSHPTFDDYWKKWHLGGKYKQLNIPSLHIGGWYDIFIEGTIRNYTGISKLNKNQKLVIGPWYHMPWTNFVGDIYFGEEANNVVDEIQVRWYDHWLKGEDNGIMDEPPVSIFVMGENKWRQEQEWPLARTQYTPYYIHSKGRANSLNGDGSLDRKTPTEEIPDIYVYNPLDPVPSVGGHSCCNAALTPMGPKDQRIIEGRNDVMVYTSDVLTEDLEVTGPVEAVIYASSSANDTDFTVKLVDVHPDGMAINLLEGIQRASYRDSNENPTPITPGEIYEYRFHVGNTSNLFKKGHKIRIEVSSSNFPAFDVNLNSFRIDKHGTYADSKLATQKIYHDEQHPTHLILPIIPR</sequence>
<dbReference type="Pfam" id="PF02129">
    <property type="entry name" value="Peptidase_S15"/>
    <property type="match status" value="1"/>
</dbReference>
<accession>A0A372LFM5</accession>
<dbReference type="Proteomes" id="UP000262939">
    <property type="component" value="Unassembled WGS sequence"/>
</dbReference>
<comment type="caution">
    <text evidence="3">The sequence shown here is derived from an EMBL/GenBank/DDBJ whole genome shotgun (WGS) entry which is preliminary data.</text>
</comment>
<dbReference type="SMART" id="SM00939">
    <property type="entry name" value="PepX_C"/>
    <property type="match status" value="1"/>
</dbReference>
<dbReference type="Pfam" id="PF08530">
    <property type="entry name" value="PepX_C"/>
    <property type="match status" value="1"/>
</dbReference>
<keyword evidence="4" id="KW-1185">Reference proteome</keyword>
<dbReference type="EMBL" id="QVTD01000003">
    <property type="protein sequence ID" value="RFU65088.1"/>
    <property type="molecule type" value="Genomic_DNA"/>
</dbReference>
<evidence type="ECO:0000256" key="1">
    <source>
        <dbReference type="ARBA" id="ARBA00022801"/>
    </source>
</evidence>
<dbReference type="GO" id="GO:0008239">
    <property type="term" value="F:dipeptidyl-peptidase activity"/>
    <property type="evidence" value="ECO:0007669"/>
    <property type="project" value="InterPro"/>
</dbReference>
<gene>
    <name evidence="3" type="ORF">D0466_04035</name>
</gene>
<dbReference type="AlphaFoldDB" id="A0A372LFM5"/>
<dbReference type="InterPro" id="IPR050585">
    <property type="entry name" value="Xaa-Pro_dipeptidyl-ppase/CocE"/>
</dbReference>
<feature type="domain" description="Xaa-Pro dipeptidyl-peptidase C-terminal" evidence="2">
    <location>
        <begin position="311"/>
        <end position="566"/>
    </location>
</feature>
<dbReference type="NCBIfam" id="TIGR00976">
    <property type="entry name" value="CocE_NonD"/>
    <property type="match status" value="1"/>
</dbReference>
<reference evidence="3 4" key="1">
    <citation type="submission" date="2018-08" db="EMBL/GenBank/DDBJ databases">
        <title>Bacillus chawlae sp. nov., Bacillus glennii sp. nov., and Bacillus saganii sp. nov. Isolated from the Vehicle Assembly Building at Kennedy Space Center where the Viking Spacecraft were Assembled.</title>
        <authorList>
            <person name="Seuylemezian A."/>
            <person name="Vaishampayan P."/>
        </authorList>
    </citation>
    <scope>NUCLEOTIDE SEQUENCE [LARGE SCALE GENOMIC DNA]</scope>
    <source>
        <strain evidence="3 4">V44-8</strain>
    </source>
</reference>
<dbReference type="InterPro" id="IPR013736">
    <property type="entry name" value="Xaa-Pro_dipept_C"/>
</dbReference>
<proteinExistence type="predicted"/>
<dbReference type="InterPro" id="IPR029058">
    <property type="entry name" value="AB_hydrolase_fold"/>
</dbReference>
<dbReference type="Gene3D" id="2.60.120.260">
    <property type="entry name" value="Galactose-binding domain-like"/>
    <property type="match status" value="1"/>
</dbReference>
<evidence type="ECO:0000313" key="3">
    <source>
        <dbReference type="EMBL" id="RFU65088.1"/>
    </source>
</evidence>
<evidence type="ECO:0000259" key="2">
    <source>
        <dbReference type="SMART" id="SM00939"/>
    </source>
</evidence>
<dbReference type="InterPro" id="IPR000383">
    <property type="entry name" value="Xaa-Pro-like_dom"/>
</dbReference>
<protein>
    <submittedName>
        <fullName evidence="3">CocE/NonD family hydrolase</fullName>
    </submittedName>
</protein>
<dbReference type="Gene3D" id="1.10.3020.10">
    <property type="entry name" value="alpha-amino acid ester hydrolase ( Helical cap domain)"/>
    <property type="match status" value="1"/>
</dbReference>